<dbReference type="Gene3D" id="1.10.150.320">
    <property type="entry name" value="Photosystem II 12 kDa extrinsic protein"/>
    <property type="match status" value="1"/>
</dbReference>
<evidence type="ECO:0000313" key="4">
    <source>
        <dbReference type="Proteomes" id="UP000034799"/>
    </source>
</evidence>
<gene>
    <name evidence="3" type="ORF">UT34_C0001G0453</name>
</gene>
<organism evidence="3 4">
    <name type="scientific">candidate division WS6 bacterium GW2011_GWF2_39_15</name>
    <dbReference type="NCBI Taxonomy" id="1619100"/>
    <lineage>
        <taxon>Bacteria</taxon>
        <taxon>Candidatus Dojkabacteria</taxon>
    </lineage>
</organism>
<proteinExistence type="predicted"/>
<evidence type="ECO:0000256" key="1">
    <source>
        <dbReference type="SAM" id="Phobius"/>
    </source>
</evidence>
<dbReference type="GO" id="GO:0015627">
    <property type="term" value="C:type II protein secretion system complex"/>
    <property type="evidence" value="ECO:0007669"/>
    <property type="project" value="TreeGrafter"/>
</dbReference>
<keyword evidence="1" id="KW-1133">Transmembrane helix</keyword>
<dbReference type="STRING" id="1619100.UT34_C0001G0453"/>
<keyword evidence="1" id="KW-0812">Transmembrane</keyword>
<name>A0A0G0MTB8_9BACT</name>
<dbReference type="GO" id="GO:0015628">
    <property type="term" value="P:protein secretion by the type II secretion system"/>
    <property type="evidence" value="ECO:0007669"/>
    <property type="project" value="TreeGrafter"/>
</dbReference>
<dbReference type="SUPFAM" id="SSF81585">
    <property type="entry name" value="PsbU/PolX domain-like"/>
    <property type="match status" value="1"/>
</dbReference>
<keyword evidence="1" id="KW-0472">Membrane</keyword>
<dbReference type="Proteomes" id="UP000034799">
    <property type="component" value="Unassembled WGS sequence"/>
</dbReference>
<protein>
    <submittedName>
        <fullName evidence="3">Beta-lactamase domain-containing protein</fullName>
    </submittedName>
</protein>
<evidence type="ECO:0000313" key="3">
    <source>
        <dbReference type="EMBL" id="KKR06413.1"/>
    </source>
</evidence>
<dbReference type="AlphaFoldDB" id="A0A0G0MTB8"/>
<comment type="caution">
    <text evidence="3">The sequence shown here is derived from an EMBL/GenBank/DDBJ whole genome shotgun (WGS) entry which is preliminary data.</text>
</comment>
<reference evidence="3 4" key="1">
    <citation type="journal article" date="2015" name="Nature">
        <title>rRNA introns, odd ribosomes, and small enigmatic genomes across a large radiation of phyla.</title>
        <authorList>
            <person name="Brown C.T."/>
            <person name="Hug L.A."/>
            <person name="Thomas B.C."/>
            <person name="Sharon I."/>
            <person name="Castelle C.J."/>
            <person name="Singh A."/>
            <person name="Wilkins M.J."/>
            <person name="Williams K.H."/>
            <person name="Banfield J.F."/>
        </authorList>
    </citation>
    <scope>NUCLEOTIDE SEQUENCE [LARGE SCALE GENOMIC DNA]</scope>
</reference>
<accession>A0A0G0MTB8</accession>
<dbReference type="Pfam" id="PF10531">
    <property type="entry name" value="SLBB"/>
    <property type="match status" value="1"/>
</dbReference>
<dbReference type="GO" id="GO:0003677">
    <property type="term" value="F:DNA binding"/>
    <property type="evidence" value="ECO:0007669"/>
    <property type="project" value="InterPro"/>
</dbReference>
<dbReference type="InterPro" id="IPR003583">
    <property type="entry name" value="Hlx-hairpin-Hlx_DNA-bd_motif"/>
</dbReference>
<feature type="domain" description="Helix-hairpin-helix DNA-binding motif class 1" evidence="2">
    <location>
        <begin position="197"/>
        <end position="216"/>
    </location>
</feature>
<feature type="domain" description="Helix-hairpin-helix DNA-binding motif class 1" evidence="2">
    <location>
        <begin position="171"/>
        <end position="190"/>
    </location>
</feature>
<dbReference type="InterPro" id="IPR019554">
    <property type="entry name" value="Soluble_ligand-bd"/>
</dbReference>
<dbReference type="GO" id="GO:0006281">
    <property type="term" value="P:DNA repair"/>
    <property type="evidence" value="ECO:0007669"/>
    <property type="project" value="InterPro"/>
</dbReference>
<dbReference type="PANTHER" id="PTHR21180">
    <property type="entry name" value="ENDONUCLEASE/EXONUCLEASE/PHOSPHATASE FAMILY DOMAIN-CONTAINING PROTEIN 1"/>
    <property type="match status" value="1"/>
</dbReference>
<sequence length="219" mass="24200">MAYHLDMPAKFQNVLNYSLVFITGLLIGYIAGNYFSIEKIVNTKSGEKILDFGQIADKETSKTTETEVLKNCDLQVEVAGAINTPGVFCFTEGSIVNKAIEEAGGLNRLAAKRYVSQRINMAEKLSPNQKVYIPFEDDLKCEQIKFIPDTSLDTAIENNNECISINDASMDELEGLSGIGEVTARKIVSVRPYGSLEQLVEKAGITEKLFEQIKSQLCL</sequence>
<evidence type="ECO:0000259" key="2">
    <source>
        <dbReference type="SMART" id="SM00278"/>
    </source>
</evidence>
<dbReference type="SMART" id="SM00278">
    <property type="entry name" value="HhH1"/>
    <property type="match status" value="2"/>
</dbReference>
<dbReference type="InterPro" id="IPR051675">
    <property type="entry name" value="Endo/Exo/Phosphatase_dom_1"/>
</dbReference>
<dbReference type="PANTHER" id="PTHR21180:SF32">
    <property type="entry name" value="ENDONUCLEASE_EXONUCLEASE_PHOSPHATASE FAMILY DOMAIN-CONTAINING PROTEIN 1"/>
    <property type="match status" value="1"/>
</dbReference>
<dbReference type="Pfam" id="PF12836">
    <property type="entry name" value="HHH_3"/>
    <property type="match status" value="1"/>
</dbReference>
<dbReference type="EMBL" id="LBWK01000001">
    <property type="protein sequence ID" value="KKR06413.1"/>
    <property type="molecule type" value="Genomic_DNA"/>
</dbReference>
<feature type="transmembrane region" description="Helical" evidence="1">
    <location>
        <begin position="14"/>
        <end position="35"/>
    </location>
</feature>